<evidence type="ECO:0000259" key="11">
    <source>
        <dbReference type="Pfam" id="PF01909"/>
    </source>
</evidence>
<evidence type="ECO:0000256" key="4">
    <source>
        <dbReference type="ARBA" id="ARBA00022723"/>
    </source>
</evidence>
<keyword evidence="1 10" id="KW-0808">Transferase</keyword>
<evidence type="ECO:0000256" key="9">
    <source>
        <dbReference type="ARBA" id="ARBA00022884"/>
    </source>
</evidence>
<feature type="binding site" evidence="10">
    <location>
        <position position="70"/>
    </location>
    <ligand>
        <name>Mg(2+)</name>
        <dbReference type="ChEBI" id="CHEBI:18420"/>
    </ligand>
</feature>
<gene>
    <name evidence="10 14" type="primary">cca</name>
    <name evidence="14" type="ORF">ENL47_05115</name>
</gene>
<feature type="binding site" evidence="10">
    <location>
        <position position="146"/>
    </location>
    <ligand>
        <name>CTP</name>
        <dbReference type="ChEBI" id="CHEBI:37563"/>
    </ligand>
</feature>
<reference evidence="14" key="1">
    <citation type="journal article" date="2020" name="mSystems">
        <title>Genome- and Community-Level Interaction Insights into Carbon Utilization and Element Cycling Functions of Hydrothermarchaeota in Hydrothermal Sediment.</title>
        <authorList>
            <person name="Zhou Z."/>
            <person name="Liu Y."/>
            <person name="Xu W."/>
            <person name="Pan J."/>
            <person name="Luo Z.H."/>
            <person name="Li M."/>
        </authorList>
    </citation>
    <scope>NUCLEOTIDE SEQUENCE [LARGE SCALE GENOMIC DNA]</scope>
    <source>
        <strain evidence="14">SpSt-1</strain>
    </source>
</reference>
<feature type="binding site" evidence="10">
    <location>
        <position position="56"/>
    </location>
    <ligand>
        <name>ATP</name>
        <dbReference type="ChEBI" id="CHEBI:30616"/>
    </ligand>
</feature>
<evidence type="ECO:0000256" key="10">
    <source>
        <dbReference type="HAMAP-Rule" id="MF_01264"/>
    </source>
</evidence>
<comment type="caution">
    <text evidence="10">Lacks conserved residue(s) required for the propagation of feature annotation.</text>
</comment>
<keyword evidence="2 10" id="KW-0819">tRNA processing</keyword>
<dbReference type="CDD" id="cd05400">
    <property type="entry name" value="NT_2-5OAS_ClassI-CCAase"/>
    <property type="match status" value="1"/>
</dbReference>
<evidence type="ECO:0000256" key="1">
    <source>
        <dbReference type="ARBA" id="ARBA00022679"/>
    </source>
</evidence>
<dbReference type="Gene3D" id="3.30.70.590">
    <property type="entry name" value="Poly(A) polymerase predicted RNA binding domain"/>
    <property type="match status" value="1"/>
</dbReference>
<feature type="binding site" evidence="10">
    <location>
        <position position="166"/>
    </location>
    <ligand>
        <name>CTP</name>
        <dbReference type="ChEBI" id="CHEBI:37563"/>
    </ligand>
</feature>
<feature type="domain" description="tRNA nucleotidyltransferase substrate binding" evidence="12">
    <location>
        <begin position="160"/>
        <end position="277"/>
    </location>
</feature>
<comment type="caution">
    <text evidence="14">The sequence shown here is derived from an EMBL/GenBank/DDBJ whole genome shotgun (WGS) entry which is preliminary data.</text>
</comment>
<dbReference type="InterPro" id="IPR011068">
    <property type="entry name" value="NuclTrfase_I-like_C"/>
</dbReference>
<dbReference type="Pfam" id="PF01909">
    <property type="entry name" value="NTP_transf_2"/>
    <property type="match status" value="1"/>
</dbReference>
<feature type="binding site" evidence="10">
    <location>
        <position position="166"/>
    </location>
    <ligand>
        <name>ATP</name>
        <dbReference type="ChEBI" id="CHEBI:30616"/>
    </ligand>
</feature>
<evidence type="ECO:0000256" key="6">
    <source>
        <dbReference type="ARBA" id="ARBA00022800"/>
    </source>
</evidence>
<dbReference type="GO" id="GO:0000287">
    <property type="term" value="F:magnesium ion binding"/>
    <property type="evidence" value="ECO:0007669"/>
    <property type="project" value="UniProtKB-UniRule"/>
</dbReference>
<comment type="cofactor">
    <cofactor evidence="10">
        <name>Mg(2+)</name>
        <dbReference type="ChEBI" id="CHEBI:18420"/>
    </cofactor>
</comment>
<comment type="catalytic activity">
    <reaction evidence="10">
        <text>a tRNA with a 3' CCA end + 2 CTP + ATP = a tRNA with a 3' CCACCA end + 3 diphosphate</text>
        <dbReference type="Rhea" id="RHEA:76235"/>
        <dbReference type="Rhea" id="RHEA-COMP:10468"/>
        <dbReference type="Rhea" id="RHEA-COMP:18655"/>
        <dbReference type="ChEBI" id="CHEBI:30616"/>
        <dbReference type="ChEBI" id="CHEBI:33019"/>
        <dbReference type="ChEBI" id="CHEBI:37563"/>
        <dbReference type="ChEBI" id="CHEBI:83071"/>
        <dbReference type="ChEBI" id="CHEBI:195187"/>
    </reaction>
</comment>
<dbReference type="InterPro" id="IPR048833">
    <property type="entry name" value="CAA_C"/>
</dbReference>
<feature type="domain" description="CCA-adding enzyme C-terminal" evidence="13">
    <location>
        <begin position="306"/>
        <end position="424"/>
    </location>
</feature>
<feature type="binding site" evidence="10">
    <location>
        <position position="175"/>
    </location>
    <ligand>
        <name>ATP</name>
        <dbReference type="ChEBI" id="CHEBI:30616"/>
    </ligand>
</feature>
<dbReference type="PANTHER" id="PTHR39643">
    <property type="entry name" value="CCA-ADDING ENZYME"/>
    <property type="match status" value="1"/>
</dbReference>
<dbReference type="SUPFAM" id="SSF55003">
    <property type="entry name" value="PAP/Archaeal CCA-adding enzyme, C-terminal domain"/>
    <property type="match status" value="1"/>
</dbReference>
<evidence type="ECO:0000256" key="5">
    <source>
        <dbReference type="ARBA" id="ARBA00022741"/>
    </source>
</evidence>
<comment type="miscellaneous">
    <text evidence="10">A single active site specifically recognizes both ATP and CTP and is responsible for their addition.</text>
</comment>
<dbReference type="GO" id="GO:0000049">
    <property type="term" value="F:tRNA binding"/>
    <property type="evidence" value="ECO:0007669"/>
    <property type="project" value="UniProtKB-UniRule"/>
</dbReference>
<feature type="binding site" evidence="10">
    <location>
        <position position="68"/>
    </location>
    <ligand>
        <name>Mg(2+)</name>
        <dbReference type="ChEBI" id="CHEBI:18420"/>
    </ligand>
</feature>
<keyword evidence="9 10" id="KW-0694">RNA-binding</keyword>
<evidence type="ECO:0000256" key="2">
    <source>
        <dbReference type="ARBA" id="ARBA00022694"/>
    </source>
</evidence>
<dbReference type="NCBIfam" id="TIGR03671">
    <property type="entry name" value="cca_archaeal"/>
    <property type="match status" value="1"/>
</dbReference>
<dbReference type="GO" id="GO:0042245">
    <property type="term" value="P:RNA repair"/>
    <property type="evidence" value="ECO:0007669"/>
    <property type="project" value="UniProtKB-KW"/>
</dbReference>
<evidence type="ECO:0000256" key="8">
    <source>
        <dbReference type="ARBA" id="ARBA00022842"/>
    </source>
</evidence>
<evidence type="ECO:0000259" key="12">
    <source>
        <dbReference type="Pfam" id="PF09249"/>
    </source>
</evidence>
<organism evidence="14">
    <name type="scientific">Ignisphaera aggregans</name>
    <dbReference type="NCBI Taxonomy" id="334771"/>
    <lineage>
        <taxon>Archaea</taxon>
        <taxon>Thermoproteota</taxon>
        <taxon>Thermoprotei</taxon>
        <taxon>Desulfurococcales</taxon>
        <taxon>Desulfurococcaceae</taxon>
        <taxon>Ignisphaera</taxon>
    </lineage>
</organism>
<dbReference type="Pfam" id="PF21133">
    <property type="entry name" value="CAA_C"/>
    <property type="match status" value="1"/>
</dbReference>
<keyword evidence="7 10" id="KW-0067">ATP-binding</keyword>
<dbReference type="HAMAP" id="MF_01264">
    <property type="entry name" value="CCA_arch"/>
    <property type="match status" value="1"/>
</dbReference>
<protein>
    <recommendedName>
        <fullName evidence="10">CCA-adding enzyme</fullName>
        <ecNumber evidence="10">2.7.7.72</ecNumber>
    </recommendedName>
    <alternativeName>
        <fullName evidence="10">CCA tRNA nucleotidyltransferase</fullName>
    </alternativeName>
    <alternativeName>
        <fullName evidence="10">tRNA CCA-pyrophosphorylase</fullName>
    </alternativeName>
    <alternativeName>
        <fullName evidence="10">tRNA adenylyl-/cytidylyl- transferase</fullName>
    </alternativeName>
    <alternativeName>
        <fullName evidence="10">tRNA nucleotidyltransferase</fullName>
    </alternativeName>
    <alternativeName>
        <fullName evidence="10">tRNA-NT</fullName>
    </alternativeName>
</protein>
<dbReference type="Pfam" id="PF09249">
    <property type="entry name" value="tRNA_NucTransf2"/>
    <property type="match status" value="1"/>
</dbReference>
<feature type="domain" description="Polymerase nucleotidyl transferase" evidence="11">
    <location>
        <begin position="41"/>
        <end position="146"/>
    </location>
</feature>
<feature type="binding site" evidence="10">
    <location>
        <position position="175"/>
    </location>
    <ligand>
        <name>CTP</name>
        <dbReference type="ChEBI" id="CHEBI:37563"/>
    </ligand>
</feature>
<dbReference type="InterPro" id="IPR043519">
    <property type="entry name" value="NT_sf"/>
</dbReference>
<comment type="catalytic activity">
    <reaction evidence="10">
        <text>a tRNA precursor + 2 CTP + ATP = a tRNA with a 3' CCA end + 3 diphosphate</text>
        <dbReference type="Rhea" id="RHEA:14433"/>
        <dbReference type="Rhea" id="RHEA-COMP:10465"/>
        <dbReference type="Rhea" id="RHEA-COMP:10468"/>
        <dbReference type="ChEBI" id="CHEBI:30616"/>
        <dbReference type="ChEBI" id="CHEBI:33019"/>
        <dbReference type="ChEBI" id="CHEBI:37563"/>
        <dbReference type="ChEBI" id="CHEBI:74896"/>
        <dbReference type="ChEBI" id="CHEBI:83071"/>
        <dbReference type="EC" id="2.7.7.72"/>
    </reaction>
</comment>
<dbReference type="InterPro" id="IPR006116">
    <property type="entry name" value="NT_2-5OAS_ClassI-CCAase"/>
</dbReference>
<comment type="function">
    <text evidence="10">Catalyzes the addition and repair of the essential 3'-terminal CCA sequence in tRNAs without using a nucleic acid template. Adds these three nucleotides in the order of C, C, and A to the tRNA nucleotide-73, using CTP and ATP as substrates and producing inorganic pyrophosphate. tRNA 3'-terminal CCA addition is required both for tRNA processing and repair. Also involved in tRNA surveillance by mediating tandem CCA addition to generate a CCACCA at the 3' terminus of unstable tRNAs. While stable tRNAs receive only 3'-terminal CCA, unstable tRNAs are marked with CCACCA and rapidly degraded.</text>
</comment>
<keyword evidence="8 10" id="KW-0460">Magnesium</keyword>
<keyword evidence="5 10" id="KW-0547">Nucleotide-binding</keyword>
<dbReference type="InterPro" id="IPR002934">
    <property type="entry name" value="Polymerase_NTP_transf_dom"/>
</dbReference>
<feature type="binding site" evidence="10">
    <location>
        <position position="59"/>
    </location>
    <ligand>
        <name>ATP</name>
        <dbReference type="ChEBI" id="CHEBI:30616"/>
    </ligand>
</feature>
<comment type="subunit">
    <text evidence="10">Homodimer.</text>
</comment>
<feature type="binding site" evidence="10">
    <location>
        <position position="59"/>
    </location>
    <ligand>
        <name>CTP</name>
        <dbReference type="ChEBI" id="CHEBI:37563"/>
    </ligand>
</feature>
<dbReference type="GO" id="GO:0001680">
    <property type="term" value="P:tRNA 3'-terminal CCA addition"/>
    <property type="evidence" value="ECO:0007669"/>
    <property type="project" value="UniProtKB-UniRule"/>
</dbReference>
<evidence type="ECO:0000256" key="3">
    <source>
        <dbReference type="ARBA" id="ARBA00022695"/>
    </source>
</evidence>
<dbReference type="AlphaFoldDB" id="A0A7C5UWK1"/>
<dbReference type="GO" id="GO:0004810">
    <property type="term" value="F:CCA tRNA nucleotidyltransferase activity"/>
    <property type="evidence" value="ECO:0007669"/>
    <property type="project" value="UniProtKB-UniRule"/>
</dbReference>
<keyword evidence="3 10" id="KW-0548">Nucleotidyltransferase</keyword>
<feature type="binding site" evidence="10">
    <location>
        <position position="146"/>
    </location>
    <ligand>
        <name>ATP</name>
        <dbReference type="ChEBI" id="CHEBI:30616"/>
    </ligand>
</feature>
<dbReference type="EC" id="2.7.7.72" evidence="10"/>
<dbReference type="EMBL" id="DRUB01000093">
    <property type="protein sequence ID" value="HHR96187.1"/>
    <property type="molecule type" value="Genomic_DNA"/>
</dbReference>
<sequence>MLSKYIEDILKATLQKIKPLEEDRQRLYKLFNKIRKDLELCLSTTDKRFEITLQGSFAKDTFIKEDVDIDIFVLFEPLDVDSEWIDKIFIPYIHNCLQNQYKLVIKYASHPYITTYIDNVEINIVPAYNVKSPNNIITAVDRTPFHTKYILSKLNDTLKDEIRILKYFLKTWNLYGAEINIQGFSGYLTELLILAYGTFLDLLKASKQWKPYKVCIDIEKHYKDVKDCLKAFKNNVLIVIDPIDPKRNAAAAVSLKTFSTFRLLASLFLEKPSYIFFNRLLKKDEMLHIEYINKYIKERLESTFSCLIGIEFEIVKPIPDIVWGQLNRVERVLKNTLKSHDFKDVYIDSWIDNEFKRAITLIEIINCNFDYEIKRGPPSLIIDEAINFIIKNKDALAGPWIDDNGILHCIKKRRHRPINIVLAVIKNLQLSSLKFVRHIELTNLLPLHDTEFRKWLKEFLERKIFKDIYELIGNSI</sequence>
<evidence type="ECO:0000259" key="13">
    <source>
        <dbReference type="Pfam" id="PF21133"/>
    </source>
</evidence>
<keyword evidence="4 10" id="KW-0479">Metal-binding</keyword>
<dbReference type="GO" id="GO:0005524">
    <property type="term" value="F:ATP binding"/>
    <property type="evidence" value="ECO:0007669"/>
    <property type="project" value="UniProtKB-UniRule"/>
</dbReference>
<comment type="similarity">
    <text evidence="10">Belongs to the tRNA nucleotidyltransferase/poly(A) polymerase family. Archaeal CCA-adding enzyme subfamily.</text>
</comment>
<dbReference type="InterPro" id="IPR015329">
    <property type="entry name" value="tRNA_NucTransf2"/>
</dbReference>
<evidence type="ECO:0000313" key="14">
    <source>
        <dbReference type="EMBL" id="HHR96187.1"/>
    </source>
</evidence>
<dbReference type="InterPro" id="IPR008229">
    <property type="entry name" value="CCA-adding_arc"/>
</dbReference>
<dbReference type="PANTHER" id="PTHR39643:SF1">
    <property type="entry name" value="CCA-ADDING ENZYME"/>
    <property type="match status" value="1"/>
</dbReference>
<dbReference type="SUPFAM" id="SSF81301">
    <property type="entry name" value="Nucleotidyltransferase"/>
    <property type="match status" value="1"/>
</dbReference>
<proteinExistence type="inferred from homology"/>
<dbReference type="PIRSF" id="PIRSF005335">
    <property type="entry name" value="CCA_arch"/>
    <property type="match status" value="1"/>
</dbReference>
<dbReference type="SUPFAM" id="SSF81631">
    <property type="entry name" value="PAP/OAS1 substrate-binding domain"/>
    <property type="match status" value="1"/>
</dbReference>
<dbReference type="Gene3D" id="1.10.1410.30">
    <property type="entry name" value="CCA tRNA nucleotidyltransferase, domain 2"/>
    <property type="match status" value="1"/>
</dbReference>
<feature type="binding site" evidence="10">
    <location>
        <position position="56"/>
    </location>
    <ligand>
        <name>CTP</name>
        <dbReference type="ChEBI" id="CHEBI:37563"/>
    </ligand>
</feature>
<accession>A0A7C5UWK1</accession>
<dbReference type="InterPro" id="IPR042090">
    <property type="entry name" value="CCA_tRNA_nucleotrans_2"/>
</dbReference>
<name>A0A7C5UWK1_9CREN</name>
<dbReference type="Gene3D" id="3.30.70.1550">
    <property type="entry name" value="Archaeal tRNA CCA-adding enzyme catalytic domain"/>
    <property type="match status" value="1"/>
</dbReference>
<evidence type="ECO:0000256" key="7">
    <source>
        <dbReference type="ARBA" id="ARBA00022840"/>
    </source>
</evidence>
<dbReference type="Gene3D" id="3.30.460.10">
    <property type="entry name" value="Beta Polymerase, domain 2"/>
    <property type="match status" value="1"/>
</dbReference>
<keyword evidence="6 10" id="KW-0692">RNA repair</keyword>